<sequence length="513" mass="54322">MERWGVSGAEAVEAARAGLAPGPFGGSVRALEDALDAAESAWLERLMALDDAEVAAIADRGGMLPARADAPDAESPRSPAEAVQDELVLLRAESARIAARERELLAQAFAASLAAGGDARVAVRETASELACELRLGDTTIERRMVAAHEVVRDLPLAHAAHRDGAIDAAHLAVIVRATEALRLDDGNAADERHRVEEALVAIAQETTPGRLRRRAARIVDAALERPLQQRHEAARERRGVWLDDAGDGMARLTALVPAVLGGAILDRLTQGAAAKPKDDPRTFPQWRADALCELLLAGAAPDDVHAMRPIRPVVAVTIPVSTLLGGEAPAVLDGGALLDPATARAIAGDAGTWERLLLAGGTGAPVAVDAYRPSAAQRRWLRHRDGRCRWPGCANPVTRADADHTHDHALGGATDVRNLAHLCRRHHTMKHATGWRVRQRAGGVLEWTSPTGRLVVDEPEPSPGPPPGAPSTAPPGSRRGPRFVDASAEPRRAHDPWSPEPQPVAALGPPPF</sequence>
<dbReference type="InterPro" id="IPR003870">
    <property type="entry name" value="DUF222"/>
</dbReference>
<proteinExistence type="predicted"/>
<keyword evidence="4" id="KW-1185">Reference proteome</keyword>
<evidence type="ECO:0000313" key="3">
    <source>
        <dbReference type="EMBL" id="GGN82122.1"/>
    </source>
</evidence>
<dbReference type="SMART" id="SM00507">
    <property type="entry name" value="HNHc"/>
    <property type="match status" value="1"/>
</dbReference>
<dbReference type="Proteomes" id="UP000626982">
    <property type="component" value="Unassembled WGS sequence"/>
</dbReference>
<feature type="compositionally biased region" description="Basic and acidic residues" evidence="1">
    <location>
        <begin position="489"/>
        <end position="498"/>
    </location>
</feature>
<comment type="caution">
    <text evidence="3">The sequence shown here is derived from an EMBL/GenBank/DDBJ whole genome shotgun (WGS) entry which is preliminary data.</text>
</comment>
<gene>
    <name evidence="3" type="ORF">GCM10010968_11600</name>
</gene>
<evidence type="ECO:0000313" key="4">
    <source>
        <dbReference type="Proteomes" id="UP000626982"/>
    </source>
</evidence>
<protein>
    <recommendedName>
        <fullName evidence="2">HNH nuclease domain-containing protein</fullName>
    </recommendedName>
</protein>
<evidence type="ECO:0000256" key="1">
    <source>
        <dbReference type="SAM" id="MobiDB-lite"/>
    </source>
</evidence>
<evidence type="ECO:0000259" key="2">
    <source>
        <dbReference type="SMART" id="SM00507"/>
    </source>
</evidence>
<name>A0ABQ2KK68_9MICO</name>
<feature type="domain" description="HNH nuclease" evidence="2">
    <location>
        <begin position="377"/>
        <end position="429"/>
    </location>
</feature>
<reference evidence="4" key="1">
    <citation type="journal article" date="2019" name="Int. J. Syst. Evol. Microbiol.">
        <title>The Global Catalogue of Microorganisms (GCM) 10K type strain sequencing project: providing services to taxonomists for standard genome sequencing and annotation.</title>
        <authorList>
            <consortium name="The Broad Institute Genomics Platform"/>
            <consortium name="The Broad Institute Genome Sequencing Center for Infectious Disease"/>
            <person name="Wu L."/>
            <person name="Ma J."/>
        </authorList>
    </citation>
    <scope>NUCLEOTIDE SEQUENCE [LARGE SCALE GENOMIC DNA]</scope>
    <source>
        <strain evidence="4">CGMCC 1.6960</strain>
    </source>
</reference>
<feature type="compositionally biased region" description="Pro residues" evidence="1">
    <location>
        <begin position="462"/>
        <end position="474"/>
    </location>
</feature>
<dbReference type="RefSeq" id="WP_188716989.1">
    <property type="nucleotide sequence ID" value="NZ_BAABBD010000002.1"/>
</dbReference>
<feature type="region of interest" description="Disordered" evidence="1">
    <location>
        <begin position="450"/>
        <end position="513"/>
    </location>
</feature>
<accession>A0ABQ2KK68</accession>
<organism evidence="3 4">
    <name type="scientific">Agrococcus terreus</name>
    <dbReference type="NCBI Taxonomy" id="574649"/>
    <lineage>
        <taxon>Bacteria</taxon>
        <taxon>Bacillati</taxon>
        <taxon>Actinomycetota</taxon>
        <taxon>Actinomycetes</taxon>
        <taxon>Micrococcales</taxon>
        <taxon>Microbacteriaceae</taxon>
        <taxon>Agrococcus</taxon>
    </lineage>
</organism>
<dbReference type="Gene3D" id="1.10.30.50">
    <property type="match status" value="1"/>
</dbReference>
<dbReference type="EMBL" id="BMLM01000001">
    <property type="protein sequence ID" value="GGN82122.1"/>
    <property type="molecule type" value="Genomic_DNA"/>
</dbReference>
<dbReference type="Pfam" id="PF02720">
    <property type="entry name" value="DUF222"/>
    <property type="match status" value="1"/>
</dbReference>
<dbReference type="InterPro" id="IPR003615">
    <property type="entry name" value="HNH_nuc"/>
</dbReference>
<dbReference type="CDD" id="cd00085">
    <property type="entry name" value="HNHc"/>
    <property type="match status" value="1"/>
</dbReference>
<feature type="compositionally biased region" description="Pro residues" evidence="1">
    <location>
        <begin position="499"/>
        <end position="513"/>
    </location>
</feature>